<dbReference type="KEGG" id="zma:100216852"/>
<feature type="chain" id="PRO_5002898859" evidence="2">
    <location>
        <begin position="40"/>
        <end position="535"/>
    </location>
</feature>
<evidence type="ECO:0000256" key="1">
    <source>
        <dbReference type="SAM" id="MobiDB-lite"/>
    </source>
</evidence>
<feature type="region of interest" description="Disordered" evidence="1">
    <location>
        <begin position="200"/>
        <end position="249"/>
    </location>
</feature>
<accession>C0HHH0</accession>
<dbReference type="RefSeq" id="NP_001152556.2">
    <property type="nucleotide sequence ID" value="NM_001159084.2"/>
</dbReference>
<feature type="compositionally biased region" description="Basic residues" evidence="1">
    <location>
        <begin position="412"/>
        <end position="424"/>
    </location>
</feature>
<feature type="compositionally biased region" description="Gly residues" evidence="1">
    <location>
        <begin position="526"/>
        <end position="535"/>
    </location>
</feature>
<dbReference type="EMBL" id="BT061776">
    <property type="protein sequence ID" value="ACN26473.1"/>
    <property type="molecule type" value="mRNA"/>
</dbReference>
<name>C0HHH0_MAIZE</name>
<feature type="compositionally biased region" description="Low complexity" evidence="1">
    <location>
        <begin position="385"/>
        <end position="398"/>
    </location>
</feature>
<dbReference type="AlphaFoldDB" id="C0HHH0"/>
<evidence type="ECO:0000313" key="3">
    <source>
        <dbReference type="EMBL" id="ACN26473.1"/>
    </source>
</evidence>
<evidence type="ECO:0000256" key="2">
    <source>
        <dbReference type="SAM" id="SignalP"/>
    </source>
</evidence>
<keyword evidence="2" id="KW-0732">Signal</keyword>
<dbReference type="OrthoDB" id="3055998at2759"/>
<feature type="compositionally biased region" description="Basic residues" evidence="1">
    <location>
        <begin position="365"/>
        <end position="381"/>
    </location>
</feature>
<sequence length="535" mass="59432">MEAAAATTAAALLPPARKVFILPLLLLLAASSLVPRASSDGAQYDYRAYTECKPHPEPALYNGGVLRWASKITDFRTEDEGNYSPAFVLYNMSAATAYSFSSSLLHCLHLSRLGENRRARKRTREGEDTDRGERSVAVRRHRYRAQRLLVFSQGWLYSQLHVSNLGALFADCEPKCFYDLNQKPLLAAILTRSVESAQGGAYPTDSEAFREPACLRRQRQPRGRGGRGRAPDHQRLPLRLRHQQEHPRERAVPGLVQRAVQRGGVRERAQVVRDGAVAGEGGVRGGGPAAAVRAVQRRDGARAQHLLGGPQVHAGVGEEPDGPGAARRGGRPRPEPAVAVQGRLRALGREQRDAALRLLRGPAGRQRHGRLLQHGQARRPAGHALPQRLQRGGGVRRPQLQRRLLRVQAAPARRRRRGHLRGHRAGGPLRQAQRPLRARRARQAGHAPPARLAHRGRRQRRLRPRHAGRVPRGRPPRRLRAPGRRRHRAVDGHGRQRHLLPDVPHGRRLHQPPGRRRRRQAAGGVADQGGAGRHR</sequence>
<dbReference type="ExpressionAtlas" id="C0HHH0">
    <property type="expression patterns" value="baseline and differential"/>
</dbReference>
<feature type="compositionally biased region" description="Low complexity" evidence="1">
    <location>
        <begin position="426"/>
        <end position="435"/>
    </location>
</feature>
<organism evidence="3">
    <name type="scientific">Zea mays</name>
    <name type="common">Maize</name>
    <dbReference type="NCBI Taxonomy" id="4577"/>
    <lineage>
        <taxon>Eukaryota</taxon>
        <taxon>Viridiplantae</taxon>
        <taxon>Streptophyta</taxon>
        <taxon>Embryophyta</taxon>
        <taxon>Tracheophyta</taxon>
        <taxon>Spermatophyta</taxon>
        <taxon>Magnoliopsida</taxon>
        <taxon>Liliopsida</taxon>
        <taxon>Poales</taxon>
        <taxon>Poaceae</taxon>
        <taxon>PACMAD clade</taxon>
        <taxon>Panicoideae</taxon>
        <taxon>Andropogonodae</taxon>
        <taxon>Andropogoneae</taxon>
        <taxon>Tripsacinae</taxon>
        <taxon>Zea</taxon>
    </lineage>
</organism>
<dbReference type="GeneID" id="100216852"/>
<proteinExistence type="evidence at transcript level"/>
<feature type="compositionally biased region" description="Basic residues" evidence="1">
    <location>
        <begin position="452"/>
        <end position="488"/>
    </location>
</feature>
<reference evidence="3" key="1">
    <citation type="journal article" date="2009" name="PLoS Genet.">
        <title>Sequencing, mapping, and analysis of 27,455 maize full-length cDNAs.</title>
        <authorList>
            <person name="Soderlund C."/>
            <person name="Descour A."/>
            <person name="Kudrna D."/>
            <person name="Bomhoff M."/>
            <person name="Boyd L."/>
            <person name="Currie J."/>
            <person name="Angelova A."/>
            <person name="Collura K."/>
            <person name="Wissotski M."/>
            <person name="Ashley E."/>
            <person name="Morrow D."/>
            <person name="Fernandes J."/>
            <person name="Walbot V."/>
            <person name="Yu Y."/>
        </authorList>
    </citation>
    <scope>NUCLEOTIDE SEQUENCE</scope>
    <source>
        <strain evidence="3">B73</strain>
    </source>
</reference>
<feature type="signal peptide" evidence="2">
    <location>
        <begin position="1"/>
        <end position="39"/>
    </location>
</feature>
<feature type="compositionally biased region" description="Basic residues" evidence="1">
    <location>
        <begin position="506"/>
        <end position="520"/>
    </location>
</feature>
<feature type="region of interest" description="Disordered" evidence="1">
    <location>
        <begin position="360"/>
        <end position="535"/>
    </location>
</feature>
<feature type="region of interest" description="Disordered" evidence="1">
    <location>
        <begin position="307"/>
        <end position="337"/>
    </location>
</feature>
<protein>
    <submittedName>
        <fullName evidence="3">Uncharacterized protein</fullName>
    </submittedName>
</protein>
<feature type="compositionally biased region" description="Basic residues" evidence="1">
    <location>
        <begin position="216"/>
        <end position="227"/>
    </location>
</feature>